<accession>A0A3P3DH15</accession>
<name>A0A3P3DH15_9RHOB</name>
<keyword evidence="1" id="KW-0812">Transmembrane</keyword>
<evidence type="ECO:0000313" key="2">
    <source>
        <dbReference type="EMBL" id="RRH73533.1"/>
    </source>
</evidence>
<comment type="caution">
    <text evidence="2">The sequence shown here is derived from an EMBL/GenBank/DDBJ whole genome shotgun (WGS) entry which is preliminary data.</text>
</comment>
<dbReference type="EMBL" id="RRAZ01000017">
    <property type="protein sequence ID" value="RRH73533.1"/>
    <property type="molecule type" value="Genomic_DNA"/>
</dbReference>
<reference evidence="2 3" key="1">
    <citation type="submission" date="2018-11" db="EMBL/GenBank/DDBJ databases">
        <title>Gemmobacter sp. nov., YIM 102744-1 draft genome.</title>
        <authorList>
            <person name="Li G."/>
            <person name="Jiang Y."/>
        </authorList>
    </citation>
    <scope>NUCLEOTIDE SEQUENCE [LARGE SCALE GENOMIC DNA]</scope>
    <source>
        <strain evidence="2 3">YIM 102744-1</strain>
    </source>
</reference>
<keyword evidence="1" id="KW-1133">Transmembrane helix</keyword>
<keyword evidence="1" id="KW-0472">Membrane</keyword>
<protein>
    <submittedName>
        <fullName evidence="2">Uncharacterized protein</fullName>
    </submittedName>
</protein>
<dbReference type="RefSeq" id="WP_124965367.1">
    <property type="nucleotide sequence ID" value="NZ_RRAZ01000017.1"/>
</dbReference>
<dbReference type="OrthoDB" id="9928702at2"/>
<proteinExistence type="predicted"/>
<sequence length="81" mass="8584">MAGVFVIITSLIGFAGSVTLGVLGAGLLLSVLIGYGIAALVCCTLVLRQAHRSDQMDFEDYTAYCGPEHRRGEPHAVPARH</sequence>
<dbReference type="Proteomes" id="UP000282125">
    <property type="component" value="Unassembled WGS sequence"/>
</dbReference>
<keyword evidence="3" id="KW-1185">Reference proteome</keyword>
<feature type="transmembrane region" description="Helical" evidence="1">
    <location>
        <begin position="27"/>
        <end position="47"/>
    </location>
</feature>
<gene>
    <name evidence="2" type="ORF">EG244_12700</name>
</gene>
<organism evidence="2 3">
    <name type="scientific">Falsigemmobacter faecalis</name>
    <dbReference type="NCBI Taxonomy" id="2488730"/>
    <lineage>
        <taxon>Bacteria</taxon>
        <taxon>Pseudomonadati</taxon>
        <taxon>Pseudomonadota</taxon>
        <taxon>Alphaproteobacteria</taxon>
        <taxon>Rhodobacterales</taxon>
        <taxon>Paracoccaceae</taxon>
        <taxon>Falsigemmobacter</taxon>
    </lineage>
</organism>
<evidence type="ECO:0000313" key="3">
    <source>
        <dbReference type="Proteomes" id="UP000282125"/>
    </source>
</evidence>
<dbReference type="AlphaFoldDB" id="A0A3P3DH15"/>
<evidence type="ECO:0000256" key="1">
    <source>
        <dbReference type="SAM" id="Phobius"/>
    </source>
</evidence>